<dbReference type="WBParaSite" id="ASIM_0000787101-mRNA-1">
    <property type="protein sequence ID" value="ASIM_0000787101-mRNA-1"/>
    <property type="gene ID" value="ASIM_0000787101"/>
</dbReference>
<sequence>LRLFAEKFGVNTLMLYERPAFDGMFPWQSRRPKARYSRMTPLIRAIQARCVSLVKLALDY</sequence>
<evidence type="ECO:0000313" key="1">
    <source>
        <dbReference type="WBParaSite" id="ASIM_0000787101-mRNA-1"/>
    </source>
</evidence>
<protein>
    <submittedName>
        <fullName evidence="1">Radical SAM protein</fullName>
    </submittedName>
</protein>
<accession>A0A0M3JJQ0</accession>
<proteinExistence type="predicted"/>
<reference evidence="1" key="1">
    <citation type="submission" date="2017-02" db="UniProtKB">
        <authorList>
            <consortium name="WormBaseParasite"/>
        </authorList>
    </citation>
    <scope>IDENTIFICATION</scope>
</reference>
<dbReference type="AlphaFoldDB" id="A0A0M3JJQ0"/>
<name>A0A0M3JJQ0_ANISI</name>
<organism evidence="1">
    <name type="scientific">Anisakis simplex</name>
    <name type="common">Herring worm</name>
    <dbReference type="NCBI Taxonomy" id="6269"/>
    <lineage>
        <taxon>Eukaryota</taxon>
        <taxon>Metazoa</taxon>
        <taxon>Ecdysozoa</taxon>
        <taxon>Nematoda</taxon>
        <taxon>Chromadorea</taxon>
        <taxon>Rhabditida</taxon>
        <taxon>Spirurina</taxon>
        <taxon>Ascaridomorpha</taxon>
        <taxon>Ascaridoidea</taxon>
        <taxon>Anisakidae</taxon>
        <taxon>Anisakis</taxon>
        <taxon>Anisakis simplex complex</taxon>
    </lineage>
</organism>